<dbReference type="InterPro" id="IPR013766">
    <property type="entry name" value="Thioredoxin_domain"/>
</dbReference>
<keyword evidence="6" id="KW-1185">Reference proteome</keyword>
<dbReference type="Proteomes" id="UP000727456">
    <property type="component" value="Unassembled WGS sequence"/>
</dbReference>
<accession>A0ABX0TPF6</accession>
<dbReference type="RefSeq" id="WP_243843280.1">
    <property type="nucleotide sequence ID" value="NZ_JAAOZC010000002.1"/>
</dbReference>
<evidence type="ECO:0000256" key="2">
    <source>
        <dbReference type="ARBA" id="ARBA00023008"/>
    </source>
</evidence>
<reference evidence="5 6" key="1">
    <citation type="submission" date="2020-03" db="EMBL/GenBank/DDBJ databases">
        <title>Genomic Encyclopedia of Type Strains, Phase III (KMG-III): the genomes of soil and plant-associated and newly described type strains.</title>
        <authorList>
            <person name="Whitman W."/>
        </authorList>
    </citation>
    <scope>NUCLEOTIDE SEQUENCE [LARGE SCALE GENOMIC DNA]</scope>
    <source>
        <strain evidence="5 6">CECT 8804</strain>
    </source>
</reference>
<dbReference type="PROSITE" id="PS51352">
    <property type="entry name" value="THIOREDOXIN_2"/>
    <property type="match status" value="1"/>
</dbReference>
<feature type="domain" description="Thioredoxin" evidence="4">
    <location>
        <begin position="30"/>
        <end position="197"/>
    </location>
</feature>
<evidence type="ECO:0000313" key="6">
    <source>
        <dbReference type="Proteomes" id="UP000727456"/>
    </source>
</evidence>
<comment type="similarity">
    <text evidence="1">Belongs to the SCO1/2 family.</text>
</comment>
<protein>
    <submittedName>
        <fullName evidence="5">Protein SCO1/2</fullName>
    </submittedName>
</protein>
<evidence type="ECO:0000256" key="1">
    <source>
        <dbReference type="ARBA" id="ARBA00010996"/>
    </source>
</evidence>
<dbReference type="InterPro" id="IPR036249">
    <property type="entry name" value="Thioredoxin-like_sf"/>
</dbReference>
<name>A0ABX0TPF6_9SPHN</name>
<dbReference type="PANTHER" id="PTHR12151:SF25">
    <property type="entry name" value="LINALOOL DEHYDRATASE_ISOMERASE DOMAIN-CONTAINING PROTEIN"/>
    <property type="match status" value="1"/>
</dbReference>
<dbReference type="Pfam" id="PF02630">
    <property type="entry name" value="SCO1-SenC"/>
    <property type="match status" value="1"/>
</dbReference>
<dbReference type="EMBL" id="JAAOZC010000002">
    <property type="protein sequence ID" value="NIJ07419.1"/>
    <property type="molecule type" value="Genomic_DNA"/>
</dbReference>
<dbReference type="PROSITE" id="PS51257">
    <property type="entry name" value="PROKAR_LIPOPROTEIN"/>
    <property type="match status" value="1"/>
</dbReference>
<evidence type="ECO:0000256" key="3">
    <source>
        <dbReference type="SAM" id="SignalP"/>
    </source>
</evidence>
<dbReference type="CDD" id="cd02968">
    <property type="entry name" value="SCO"/>
    <property type="match status" value="1"/>
</dbReference>
<keyword evidence="3" id="KW-0732">Signal</keyword>
<evidence type="ECO:0000259" key="4">
    <source>
        <dbReference type="PROSITE" id="PS51352"/>
    </source>
</evidence>
<dbReference type="InterPro" id="IPR003782">
    <property type="entry name" value="SCO1/SenC"/>
</dbReference>
<dbReference type="PANTHER" id="PTHR12151">
    <property type="entry name" value="ELECTRON TRANSPORT PROTIN SCO1/SENC FAMILY MEMBER"/>
    <property type="match status" value="1"/>
</dbReference>
<evidence type="ECO:0000313" key="5">
    <source>
        <dbReference type="EMBL" id="NIJ07419.1"/>
    </source>
</evidence>
<proteinExistence type="inferred from homology"/>
<dbReference type="SUPFAM" id="SSF52833">
    <property type="entry name" value="Thioredoxin-like"/>
    <property type="match status" value="1"/>
</dbReference>
<comment type="caution">
    <text evidence="5">The sequence shown here is derived from an EMBL/GenBank/DDBJ whole genome shotgun (WGS) entry which is preliminary data.</text>
</comment>
<dbReference type="Gene3D" id="3.40.30.10">
    <property type="entry name" value="Glutaredoxin"/>
    <property type="match status" value="1"/>
</dbReference>
<organism evidence="5 6">
    <name type="scientific">Sphingomonas vulcanisoli</name>
    <dbReference type="NCBI Taxonomy" id="1658060"/>
    <lineage>
        <taxon>Bacteria</taxon>
        <taxon>Pseudomonadati</taxon>
        <taxon>Pseudomonadota</taxon>
        <taxon>Alphaproteobacteria</taxon>
        <taxon>Sphingomonadales</taxon>
        <taxon>Sphingomonadaceae</taxon>
        <taxon>Sphingomonas</taxon>
    </lineage>
</organism>
<gene>
    <name evidence="5" type="ORF">FHS31_001015</name>
</gene>
<feature type="signal peptide" evidence="3">
    <location>
        <begin position="1"/>
        <end position="21"/>
    </location>
</feature>
<sequence length="197" mass="20732">MNKLVSAVALGAMLGLAACHSAGPDARPPLTGARIGGPFTLTDQDGHPFSSASLKGRYPIIYFGYTFCPDVCPTDMQVLAKGLKQLEQEDPVRAAKVQPIFITVDPARDTPPVLKTFVRAFSPRLIGLTGSEAQIAAVAKDYAAPFSKQAPTKGATGYLMQHSTAAILFGPDGQPIALVPVDADAAQVAATLKQWVR</sequence>
<feature type="chain" id="PRO_5046560943" evidence="3">
    <location>
        <begin position="22"/>
        <end position="197"/>
    </location>
</feature>
<keyword evidence="2" id="KW-0186">Copper</keyword>